<evidence type="ECO:0000313" key="1">
    <source>
        <dbReference type="EMBL" id="ESK54009.1"/>
    </source>
</evidence>
<dbReference type="Proteomes" id="UP000017404">
    <property type="component" value="Unassembled WGS sequence"/>
</dbReference>
<evidence type="ECO:0000313" key="2">
    <source>
        <dbReference type="Proteomes" id="UP000017404"/>
    </source>
</evidence>
<dbReference type="eggNOG" id="ENOG5031RY5">
    <property type="taxonomic scope" value="Bacteria"/>
</dbReference>
<organism evidence="1 2">
    <name type="scientific">Acinetobacter tjernbergiae DSM 14971 = CIP 107465</name>
    <dbReference type="NCBI Taxonomy" id="1120928"/>
    <lineage>
        <taxon>Bacteria</taxon>
        <taxon>Pseudomonadati</taxon>
        <taxon>Pseudomonadota</taxon>
        <taxon>Gammaproteobacteria</taxon>
        <taxon>Moraxellales</taxon>
        <taxon>Moraxellaceae</taxon>
        <taxon>Acinetobacter</taxon>
    </lineage>
</organism>
<gene>
    <name evidence="1" type="ORF">F990_03054</name>
</gene>
<reference evidence="1 2" key="1">
    <citation type="submission" date="2013-10" db="EMBL/GenBank/DDBJ databases">
        <title>The Genome Sequence of Acinetobacter tjernbergiae CIP107465.</title>
        <authorList>
            <consortium name="The Broad Institute Genomics Platform"/>
            <consortium name="The Broad Institute Genome Sequencing Center for Infectious Disease"/>
            <person name="Cerqueira G."/>
            <person name="Feldgarden M."/>
            <person name="Courvalin P."/>
            <person name="Grillot-Courvalin C."/>
            <person name="Clermont D."/>
            <person name="Rocha E."/>
            <person name="Yoon E.-J."/>
            <person name="Nemec A."/>
            <person name="Young S.K."/>
            <person name="Zeng Q."/>
            <person name="Gargeya S."/>
            <person name="Fitzgerald M."/>
            <person name="Abouelleil A."/>
            <person name="Alvarado L."/>
            <person name="Berlin A.M."/>
            <person name="Chapman S.B."/>
            <person name="Gainer-Dewar J."/>
            <person name="Goldberg J."/>
            <person name="Gnerre S."/>
            <person name="Griggs A."/>
            <person name="Gujja S."/>
            <person name="Hansen M."/>
            <person name="Howarth C."/>
            <person name="Imamovic A."/>
            <person name="Ireland A."/>
            <person name="Larimer J."/>
            <person name="McCowan C."/>
            <person name="Murphy C."/>
            <person name="Pearson M."/>
            <person name="Poon T.W."/>
            <person name="Priest M."/>
            <person name="Roberts A."/>
            <person name="Saif S."/>
            <person name="Shea T."/>
            <person name="Sykes S."/>
            <person name="Wortman J."/>
            <person name="Nusbaum C."/>
            <person name="Birren B."/>
        </authorList>
    </citation>
    <scope>NUCLEOTIDE SEQUENCE [LARGE SCALE GENOMIC DNA]</scope>
    <source>
        <strain evidence="1 2">CIP 107465</strain>
    </source>
</reference>
<dbReference type="AlphaFoldDB" id="V2W1X7"/>
<accession>V2W1X7</accession>
<dbReference type="OrthoDB" id="6690839at2"/>
<proteinExistence type="predicted"/>
<name>V2W1X7_9GAMM</name>
<dbReference type="EMBL" id="AYEV01000038">
    <property type="protein sequence ID" value="ESK54009.1"/>
    <property type="molecule type" value="Genomic_DNA"/>
</dbReference>
<dbReference type="RefSeq" id="WP_018678312.1">
    <property type="nucleotide sequence ID" value="NZ_AYEV01000038.1"/>
</dbReference>
<protein>
    <submittedName>
        <fullName evidence="1">Uncharacterized protein</fullName>
    </submittedName>
</protein>
<comment type="caution">
    <text evidence="1">The sequence shown here is derived from an EMBL/GenBank/DDBJ whole genome shotgun (WGS) entry which is preliminary data.</text>
</comment>
<keyword evidence="2" id="KW-1185">Reference proteome</keyword>
<dbReference type="PATRIC" id="fig|1120928.5.peg.3090"/>
<sequence>MIENKEDIIVRYSEFNFAECSQFKEFNYEHEMTDIQKRMYFLMMHSEMQRGKGESLYSWSGRVGLSRSTAFGIFNKGNATMHSSVAQKIAAATGANEQWVQNGIGEPFTGRTVTNQVVSDSGSSRVETEGLTITTAIDKDKLQQAFETTEQALNDQHKTMKPEPKAEFITMLYTALIDTEKQKIDKKLLNTAIYLVENELSVQRHIMSPDKKTLLIIAIYTLYIDGASNVEALELSIKNLIRSAA</sequence>
<dbReference type="STRING" id="202955.GCA_000759995_02056"/>